<comment type="caution">
    <text evidence="1">The sequence shown here is derived from an EMBL/GenBank/DDBJ whole genome shotgun (WGS) entry which is preliminary data.</text>
</comment>
<accession>A0AB36DMF7</accession>
<evidence type="ECO:0000313" key="2">
    <source>
        <dbReference type="Proteomes" id="UP000078295"/>
    </source>
</evidence>
<gene>
    <name evidence="1" type="ORF">AO370_1109</name>
</gene>
<organism evidence="1 2">
    <name type="scientific">Moraxella catarrhalis</name>
    <name type="common">Branhamella catarrhalis</name>
    <dbReference type="NCBI Taxonomy" id="480"/>
    <lineage>
        <taxon>Bacteria</taxon>
        <taxon>Pseudomonadati</taxon>
        <taxon>Pseudomonadota</taxon>
        <taxon>Gammaproteobacteria</taxon>
        <taxon>Moraxellales</taxon>
        <taxon>Moraxellaceae</taxon>
        <taxon>Moraxella</taxon>
    </lineage>
</organism>
<dbReference type="AlphaFoldDB" id="A0AB36DMF7"/>
<dbReference type="EMBL" id="LXHQ01000031">
    <property type="protein sequence ID" value="OAV25032.1"/>
    <property type="molecule type" value="Genomic_DNA"/>
</dbReference>
<reference evidence="1 2" key="1">
    <citation type="journal article" date="2016" name="Genome Biol. Evol.">
        <title>Comparative Genomic Analyses of the Moraxella catarrhalis Serosensitive and Seroresistant Lineages Demonstrate Their Independent Evolution.</title>
        <authorList>
            <person name="Earl J.P."/>
            <person name="de Vries S.P."/>
            <person name="Ahmed A."/>
            <person name="Powell E."/>
            <person name="Schultz M.P."/>
            <person name="Hermans P.W."/>
            <person name="Hill D.J."/>
            <person name="Zhou Z."/>
            <person name="Constantinidou C.I."/>
            <person name="Hu F.Z."/>
            <person name="Bootsma H.J."/>
            <person name="Ehrlich G.D."/>
        </authorList>
    </citation>
    <scope>NUCLEOTIDE SEQUENCE [LARGE SCALE GENOMIC DNA]</scope>
    <source>
        <strain evidence="1 2">F23</strain>
    </source>
</reference>
<proteinExistence type="predicted"/>
<protein>
    <submittedName>
        <fullName evidence="1">Uncharacterized protein</fullName>
    </submittedName>
</protein>
<sequence>MSQDKLAYHTEFLPQKVKKFTKQTRKVYKIQVIQVKCKKDISYFLRHFGIII</sequence>
<dbReference type="Proteomes" id="UP000078295">
    <property type="component" value="Unassembled WGS sequence"/>
</dbReference>
<name>A0AB36DMF7_MORCA</name>
<evidence type="ECO:0000313" key="1">
    <source>
        <dbReference type="EMBL" id="OAV25032.1"/>
    </source>
</evidence>